<organism evidence="1 2">
    <name type="scientific">Arctia plantaginis</name>
    <name type="common">Wood tiger moth</name>
    <name type="synonym">Phalaena plantaginis</name>
    <dbReference type="NCBI Taxonomy" id="874455"/>
    <lineage>
        <taxon>Eukaryota</taxon>
        <taxon>Metazoa</taxon>
        <taxon>Ecdysozoa</taxon>
        <taxon>Arthropoda</taxon>
        <taxon>Hexapoda</taxon>
        <taxon>Insecta</taxon>
        <taxon>Pterygota</taxon>
        <taxon>Neoptera</taxon>
        <taxon>Endopterygota</taxon>
        <taxon>Lepidoptera</taxon>
        <taxon>Glossata</taxon>
        <taxon>Ditrysia</taxon>
        <taxon>Noctuoidea</taxon>
        <taxon>Erebidae</taxon>
        <taxon>Arctiinae</taxon>
        <taxon>Arctia</taxon>
    </lineage>
</organism>
<accession>A0A8S1AD01</accession>
<protein>
    <submittedName>
        <fullName evidence="1">Uncharacterized protein</fullName>
    </submittedName>
</protein>
<dbReference type="AlphaFoldDB" id="A0A8S1AD01"/>
<sequence>MDASGECAWRMRCCCLYTRYPFTAQPMRLQSDALVEVNIQTGRLARVLDDLDEILESNLIYETLKCVRIYSMRGRIARATCRLARPVGVSGGCECARVRLWYTPATAQASPALTLSSVEVALTSQFRSSTVPPRSVVHSTAAVAAQPLKLVSVLVHAVTPAGGHR</sequence>
<evidence type="ECO:0000313" key="2">
    <source>
        <dbReference type="Proteomes" id="UP000494256"/>
    </source>
</evidence>
<name>A0A8S1AD01_ARCPL</name>
<gene>
    <name evidence="1" type="ORF">APLA_LOCUS9968</name>
</gene>
<dbReference type="Proteomes" id="UP000494256">
    <property type="component" value="Unassembled WGS sequence"/>
</dbReference>
<proteinExistence type="predicted"/>
<comment type="caution">
    <text evidence="1">The sequence shown here is derived from an EMBL/GenBank/DDBJ whole genome shotgun (WGS) entry which is preliminary data.</text>
</comment>
<dbReference type="EMBL" id="CADEBD010000312">
    <property type="protein sequence ID" value="CAB3242432.1"/>
    <property type="molecule type" value="Genomic_DNA"/>
</dbReference>
<evidence type="ECO:0000313" key="1">
    <source>
        <dbReference type="EMBL" id="CAB3242432.1"/>
    </source>
</evidence>
<reference evidence="1 2" key="1">
    <citation type="submission" date="2020-04" db="EMBL/GenBank/DDBJ databases">
        <authorList>
            <person name="Wallbank WR R."/>
            <person name="Pardo Diaz C."/>
            <person name="Kozak K."/>
            <person name="Martin S."/>
            <person name="Jiggins C."/>
            <person name="Moest M."/>
            <person name="Warren A I."/>
            <person name="Byers J.R.P. K."/>
            <person name="Montejo-Kovacevich G."/>
            <person name="Yen C E."/>
        </authorList>
    </citation>
    <scope>NUCLEOTIDE SEQUENCE [LARGE SCALE GENOMIC DNA]</scope>
</reference>